<keyword evidence="3" id="KW-0805">Transcription regulation</keyword>
<keyword evidence="2" id="KW-0902">Two-component regulatory system</keyword>
<dbReference type="InterPro" id="IPR011006">
    <property type="entry name" value="CheY-like_superfamily"/>
</dbReference>
<proteinExistence type="predicted"/>
<dbReference type="GO" id="GO:0000976">
    <property type="term" value="F:transcription cis-regulatory region binding"/>
    <property type="evidence" value="ECO:0007669"/>
    <property type="project" value="TreeGrafter"/>
</dbReference>
<dbReference type="SMART" id="SM00862">
    <property type="entry name" value="Trans_reg_C"/>
    <property type="match status" value="1"/>
</dbReference>
<dbReference type="CDD" id="cd00383">
    <property type="entry name" value="trans_reg_C"/>
    <property type="match status" value="1"/>
</dbReference>
<dbReference type="EMBL" id="DVNI01000118">
    <property type="protein sequence ID" value="HIU64758.1"/>
    <property type="molecule type" value="Genomic_DNA"/>
</dbReference>
<dbReference type="SUPFAM" id="SSF46894">
    <property type="entry name" value="C-terminal effector domain of the bipartite response regulators"/>
    <property type="match status" value="1"/>
</dbReference>
<evidence type="ECO:0000259" key="9">
    <source>
        <dbReference type="PROSITE" id="PS51755"/>
    </source>
</evidence>
<reference evidence="10" key="2">
    <citation type="journal article" date="2021" name="PeerJ">
        <title>Extensive microbial diversity within the chicken gut microbiome revealed by metagenomics and culture.</title>
        <authorList>
            <person name="Gilroy R."/>
            <person name="Ravi A."/>
            <person name="Getino M."/>
            <person name="Pursley I."/>
            <person name="Horton D.L."/>
            <person name="Alikhan N.F."/>
            <person name="Baker D."/>
            <person name="Gharbi K."/>
            <person name="Hall N."/>
            <person name="Watson M."/>
            <person name="Adriaenssens E.M."/>
            <person name="Foster-Nyarko E."/>
            <person name="Jarju S."/>
            <person name="Secka A."/>
            <person name="Antonio M."/>
            <person name="Oren A."/>
            <person name="Chaudhuri R.R."/>
            <person name="La Ragione R."/>
            <person name="Hildebrand F."/>
            <person name="Pallen M.J."/>
        </authorList>
    </citation>
    <scope>NUCLEOTIDE SEQUENCE</scope>
    <source>
        <strain evidence="10">CHK160-1198</strain>
    </source>
</reference>
<evidence type="ECO:0000256" key="1">
    <source>
        <dbReference type="ARBA" id="ARBA00022553"/>
    </source>
</evidence>
<dbReference type="PROSITE" id="PS50110">
    <property type="entry name" value="RESPONSE_REGULATORY"/>
    <property type="match status" value="1"/>
</dbReference>
<evidence type="ECO:0000256" key="5">
    <source>
        <dbReference type="ARBA" id="ARBA00023163"/>
    </source>
</evidence>
<reference evidence="10" key="1">
    <citation type="submission" date="2020-10" db="EMBL/GenBank/DDBJ databases">
        <authorList>
            <person name="Gilroy R."/>
        </authorList>
    </citation>
    <scope>NUCLEOTIDE SEQUENCE</scope>
    <source>
        <strain evidence="10">CHK160-1198</strain>
    </source>
</reference>
<evidence type="ECO:0000313" key="11">
    <source>
        <dbReference type="Proteomes" id="UP000824099"/>
    </source>
</evidence>
<dbReference type="Pfam" id="PF00486">
    <property type="entry name" value="Trans_reg_C"/>
    <property type="match status" value="1"/>
</dbReference>
<dbReference type="InterPro" id="IPR001867">
    <property type="entry name" value="OmpR/PhoB-type_DNA-bd"/>
</dbReference>
<dbReference type="Proteomes" id="UP000824099">
    <property type="component" value="Unassembled WGS sequence"/>
</dbReference>
<feature type="domain" description="OmpR/PhoB-type" evidence="9">
    <location>
        <begin position="125"/>
        <end position="223"/>
    </location>
</feature>
<keyword evidence="1 6" id="KW-0597">Phosphoprotein</keyword>
<evidence type="ECO:0000256" key="6">
    <source>
        <dbReference type="PROSITE-ProRule" id="PRU00169"/>
    </source>
</evidence>
<dbReference type="Gene3D" id="1.10.10.10">
    <property type="entry name" value="Winged helix-like DNA-binding domain superfamily/Winged helix DNA-binding domain"/>
    <property type="match status" value="1"/>
</dbReference>
<evidence type="ECO:0000256" key="3">
    <source>
        <dbReference type="ARBA" id="ARBA00023015"/>
    </source>
</evidence>
<dbReference type="InterPro" id="IPR001789">
    <property type="entry name" value="Sig_transdc_resp-reg_receiver"/>
</dbReference>
<keyword evidence="5" id="KW-0804">Transcription</keyword>
<dbReference type="InterPro" id="IPR036388">
    <property type="entry name" value="WH-like_DNA-bd_sf"/>
</dbReference>
<feature type="domain" description="Response regulatory" evidence="8">
    <location>
        <begin position="2"/>
        <end position="116"/>
    </location>
</feature>
<dbReference type="Pfam" id="PF00072">
    <property type="entry name" value="Response_reg"/>
    <property type="match status" value="1"/>
</dbReference>
<feature type="DNA-binding region" description="OmpR/PhoB-type" evidence="7">
    <location>
        <begin position="125"/>
        <end position="223"/>
    </location>
</feature>
<accession>A0A9D1MR43</accession>
<evidence type="ECO:0000256" key="2">
    <source>
        <dbReference type="ARBA" id="ARBA00023012"/>
    </source>
</evidence>
<dbReference type="Gene3D" id="6.10.250.690">
    <property type="match status" value="1"/>
</dbReference>
<sequence>MRVLLAEDDIKLGNLIKHMLEKSGVYIDWVLNGDLALEYALYDPYDVLVLDWMMPQMTGIEVCQKLRNHGYNGAILMLTAKDALEDKVLGLDTGVDDYLIKPFEFEELFARVRALARRSRVRIEDDIYQIGNLMFNERTHCICRGDLEIKLTIREFQLLELLARNKNSVIPREVILERVWGLEGDVSSNNLDAYIKLLRKKLLQFEDIVVLKTIRGIGYTLEVTNV</sequence>
<dbReference type="GO" id="GO:0032993">
    <property type="term" value="C:protein-DNA complex"/>
    <property type="evidence" value="ECO:0007669"/>
    <property type="project" value="TreeGrafter"/>
</dbReference>
<dbReference type="PANTHER" id="PTHR48111:SF22">
    <property type="entry name" value="REGULATOR OF RPOS"/>
    <property type="match status" value="1"/>
</dbReference>
<protein>
    <submittedName>
        <fullName evidence="10">Response regulator transcription factor</fullName>
    </submittedName>
</protein>
<organism evidence="10 11">
    <name type="scientific">Candidatus Avacidaminococcus intestinavium</name>
    <dbReference type="NCBI Taxonomy" id="2840684"/>
    <lineage>
        <taxon>Bacteria</taxon>
        <taxon>Bacillati</taxon>
        <taxon>Bacillota</taxon>
        <taxon>Negativicutes</taxon>
        <taxon>Acidaminococcales</taxon>
        <taxon>Acidaminococcaceae</taxon>
        <taxon>Acidaminococcaceae incertae sedis</taxon>
        <taxon>Candidatus Avacidaminococcus</taxon>
    </lineage>
</organism>
<comment type="caution">
    <text evidence="10">The sequence shown here is derived from an EMBL/GenBank/DDBJ whole genome shotgun (WGS) entry which is preliminary data.</text>
</comment>
<dbReference type="GO" id="GO:0006355">
    <property type="term" value="P:regulation of DNA-templated transcription"/>
    <property type="evidence" value="ECO:0007669"/>
    <property type="project" value="InterPro"/>
</dbReference>
<dbReference type="PROSITE" id="PS51755">
    <property type="entry name" value="OMPR_PHOB"/>
    <property type="match status" value="1"/>
</dbReference>
<gene>
    <name evidence="10" type="ORF">IAB06_06985</name>
</gene>
<feature type="modified residue" description="4-aspartylphosphate" evidence="6">
    <location>
        <position position="51"/>
    </location>
</feature>
<dbReference type="SMART" id="SM00448">
    <property type="entry name" value="REC"/>
    <property type="match status" value="1"/>
</dbReference>
<dbReference type="InterPro" id="IPR039420">
    <property type="entry name" value="WalR-like"/>
</dbReference>
<dbReference type="GO" id="GO:0000156">
    <property type="term" value="F:phosphorelay response regulator activity"/>
    <property type="evidence" value="ECO:0007669"/>
    <property type="project" value="TreeGrafter"/>
</dbReference>
<keyword evidence="4 7" id="KW-0238">DNA-binding</keyword>
<evidence type="ECO:0000313" key="10">
    <source>
        <dbReference type="EMBL" id="HIU64758.1"/>
    </source>
</evidence>
<evidence type="ECO:0000256" key="4">
    <source>
        <dbReference type="ARBA" id="ARBA00023125"/>
    </source>
</evidence>
<dbReference type="GO" id="GO:0005829">
    <property type="term" value="C:cytosol"/>
    <property type="evidence" value="ECO:0007669"/>
    <property type="project" value="TreeGrafter"/>
</dbReference>
<dbReference type="InterPro" id="IPR016032">
    <property type="entry name" value="Sig_transdc_resp-reg_C-effctor"/>
</dbReference>
<dbReference type="SUPFAM" id="SSF52172">
    <property type="entry name" value="CheY-like"/>
    <property type="match status" value="1"/>
</dbReference>
<dbReference type="PANTHER" id="PTHR48111">
    <property type="entry name" value="REGULATOR OF RPOS"/>
    <property type="match status" value="1"/>
</dbReference>
<evidence type="ECO:0000259" key="8">
    <source>
        <dbReference type="PROSITE" id="PS50110"/>
    </source>
</evidence>
<dbReference type="Gene3D" id="3.40.50.2300">
    <property type="match status" value="1"/>
</dbReference>
<name>A0A9D1MR43_9FIRM</name>
<dbReference type="AlphaFoldDB" id="A0A9D1MR43"/>
<evidence type="ECO:0000256" key="7">
    <source>
        <dbReference type="PROSITE-ProRule" id="PRU01091"/>
    </source>
</evidence>